<dbReference type="EMBL" id="JARMAB010000006">
    <property type="protein sequence ID" value="MED1202423.1"/>
    <property type="molecule type" value="Genomic_DNA"/>
</dbReference>
<evidence type="ECO:0000256" key="2">
    <source>
        <dbReference type="ARBA" id="ARBA00022475"/>
    </source>
</evidence>
<dbReference type="Pfam" id="PF12698">
    <property type="entry name" value="ABC2_membrane_3"/>
    <property type="match status" value="1"/>
</dbReference>
<keyword evidence="3 6" id="KW-0812">Transmembrane</keyword>
<proteinExistence type="predicted"/>
<dbReference type="InterPro" id="IPR051449">
    <property type="entry name" value="ABC-2_transporter_component"/>
</dbReference>
<dbReference type="RefSeq" id="WP_066265810.1">
    <property type="nucleotide sequence ID" value="NZ_JARMAB010000006.1"/>
</dbReference>
<feature type="transmembrane region" description="Helical" evidence="6">
    <location>
        <begin position="312"/>
        <end position="331"/>
    </location>
</feature>
<evidence type="ECO:0000256" key="5">
    <source>
        <dbReference type="ARBA" id="ARBA00023136"/>
    </source>
</evidence>
<feature type="transmembrane region" description="Helical" evidence="6">
    <location>
        <begin position="364"/>
        <end position="386"/>
    </location>
</feature>
<accession>A0ABU6MFF7</accession>
<feature type="transmembrane region" description="Helical" evidence="6">
    <location>
        <begin position="20"/>
        <end position="38"/>
    </location>
</feature>
<dbReference type="PANTHER" id="PTHR30294:SF29">
    <property type="entry name" value="MULTIDRUG ABC TRANSPORTER PERMEASE YBHS-RELATED"/>
    <property type="match status" value="1"/>
</dbReference>
<keyword evidence="4 6" id="KW-1133">Transmembrane helix</keyword>
<evidence type="ECO:0000313" key="8">
    <source>
        <dbReference type="EMBL" id="MED1202423.1"/>
    </source>
</evidence>
<feature type="transmembrane region" description="Helical" evidence="6">
    <location>
        <begin position="231"/>
        <end position="253"/>
    </location>
</feature>
<feature type="domain" description="ABC-2 type transporter transmembrane" evidence="7">
    <location>
        <begin position="19"/>
        <end position="386"/>
    </location>
</feature>
<feature type="transmembrane region" description="Helical" evidence="6">
    <location>
        <begin position="338"/>
        <end position="358"/>
    </location>
</feature>
<comment type="caution">
    <text evidence="8">The sequence shown here is derived from an EMBL/GenBank/DDBJ whole genome shotgun (WGS) entry which is preliminary data.</text>
</comment>
<dbReference type="PROSITE" id="PS51257">
    <property type="entry name" value="PROKAR_LIPOPROTEIN"/>
    <property type="match status" value="1"/>
</dbReference>
<evidence type="ECO:0000256" key="1">
    <source>
        <dbReference type="ARBA" id="ARBA00004651"/>
    </source>
</evidence>
<dbReference type="InterPro" id="IPR013525">
    <property type="entry name" value="ABC2_TM"/>
</dbReference>
<protein>
    <submittedName>
        <fullName evidence="8">ABC transporter permease</fullName>
    </submittedName>
</protein>
<keyword evidence="9" id="KW-1185">Reference proteome</keyword>
<feature type="transmembrane region" description="Helical" evidence="6">
    <location>
        <begin position="265"/>
        <end position="292"/>
    </location>
</feature>
<dbReference type="PANTHER" id="PTHR30294">
    <property type="entry name" value="MEMBRANE COMPONENT OF ABC TRANSPORTER YHHJ-RELATED"/>
    <property type="match status" value="1"/>
</dbReference>
<evidence type="ECO:0000256" key="6">
    <source>
        <dbReference type="SAM" id="Phobius"/>
    </source>
</evidence>
<evidence type="ECO:0000259" key="7">
    <source>
        <dbReference type="Pfam" id="PF12698"/>
    </source>
</evidence>
<sequence>MDKFFLILSYTYTTKLKTKAFIITTIIMIACVTLMGNMSRIMDMFKGNDVKKIAIIDQSHILFQVYALQLKKINKDIEPVQVNSSEKQLQKDVFKGKYDGYLVLSLNEGLPSAIYKAPTLTDTDFSNYLEQALQIVKGGVAAAKLNLSPQQLSLLSDPVSFKQMTLGKNGKTSAQLAEARGLVYVLLFAIYFAVLSYANMVGTEIAKEKATRVMEILISSAAPVQQMFAKIAGIALLGLTQMAVLLGIGYLVLKQNMNTMQGSFFSVFGFGNTSPATILYAIIFFLLGYLLYATLAAFLGSLVSRIEDVQQVMLPMTFLVMIGFFIAMSGLGNPEAGFVTVTSYIPFFTPMIMFMRMGMLDLPIWQGLIGILILVVSILIFALIGAKIYRGGVLMYGKNTYLKNIKKALQLSKSK</sequence>
<keyword evidence="2" id="KW-1003">Cell membrane</keyword>
<name>A0ABU6MFF7_9BACI</name>
<reference evidence="8 9" key="1">
    <citation type="submission" date="2023-03" db="EMBL/GenBank/DDBJ databases">
        <title>Bacillus Genome Sequencing.</title>
        <authorList>
            <person name="Dunlap C."/>
        </authorList>
    </citation>
    <scope>NUCLEOTIDE SEQUENCE [LARGE SCALE GENOMIC DNA]</scope>
    <source>
        <strain evidence="8 9">B-23453</strain>
    </source>
</reference>
<comment type="subcellular location">
    <subcellularLocation>
        <location evidence="1">Cell membrane</location>
        <topology evidence="1">Multi-pass membrane protein</topology>
    </subcellularLocation>
</comment>
<evidence type="ECO:0000256" key="4">
    <source>
        <dbReference type="ARBA" id="ARBA00022989"/>
    </source>
</evidence>
<evidence type="ECO:0000256" key="3">
    <source>
        <dbReference type="ARBA" id="ARBA00022692"/>
    </source>
</evidence>
<keyword evidence="5 6" id="KW-0472">Membrane</keyword>
<evidence type="ECO:0000313" key="9">
    <source>
        <dbReference type="Proteomes" id="UP001341444"/>
    </source>
</evidence>
<gene>
    <name evidence="8" type="ORF">P4T90_04870</name>
</gene>
<feature type="transmembrane region" description="Helical" evidence="6">
    <location>
        <begin position="181"/>
        <end position="198"/>
    </location>
</feature>
<organism evidence="8 9">
    <name type="scientific">Heyndrickxia acidicola</name>
    <dbReference type="NCBI Taxonomy" id="209389"/>
    <lineage>
        <taxon>Bacteria</taxon>
        <taxon>Bacillati</taxon>
        <taxon>Bacillota</taxon>
        <taxon>Bacilli</taxon>
        <taxon>Bacillales</taxon>
        <taxon>Bacillaceae</taxon>
        <taxon>Heyndrickxia</taxon>
    </lineage>
</organism>
<dbReference type="Proteomes" id="UP001341444">
    <property type="component" value="Unassembled WGS sequence"/>
</dbReference>